<dbReference type="RefSeq" id="XP_016248224.1">
    <property type="nucleotide sequence ID" value="XM_016394805.1"/>
</dbReference>
<gene>
    <name evidence="2" type="ORF">PV07_07700</name>
</gene>
<accession>A0A0D2CAG1</accession>
<sequence length="196" mass="21748">MRDAARVSARRWSNPRVRDEIEIRNETNKYPPIQEPAPARKGPTGQDPVRSQNVQLVSSAQGHVLVHVSACARIGQRCSGTVDNPKLGGDHFLPGRKSMRMAISCSTVSHSRTSTELLAPSTSIFGFSPTLLRDVFPVHSRVCAVFFSEQDVGDCFDWVALAFGGRRPRSKFRIGVNVQGFISRVCNRGANWFWHA</sequence>
<evidence type="ECO:0000256" key="1">
    <source>
        <dbReference type="SAM" id="MobiDB-lite"/>
    </source>
</evidence>
<feature type="region of interest" description="Disordered" evidence="1">
    <location>
        <begin position="1"/>
        <end position="50"/>
    </location>
</feature>
<reference evidence="2 3" key="1">
    <citation type="submission" date="2015-01" db="EMBL/GenBank/DDBJ databases">
        <title>The Genome Sequence of Cladophialophora immunda CBS83496.</title>
        <authorList>
            <consortium name="The Broad Institute Genomics Platform"/>
            <person name="Cuomo C."/>
            <person name="de Hoog S."/>
            <person name="Gorbushina A."/>
            <person name="Stielow B."/>
            <person name="Teixiera M."/>
            <person name="Abouelleil A."/>
            <person name="Chapman S.B."/>
            <person name="Priest M."/>
            <person name="Young S.K."/>
            <person name="Wortman J."/>
            <person name="Nusbaum C."/>
            <person name="Birren B."/>
        </authorList>
    </citation>
    <scope>NUCLEOTIDE SEQUENCE [LARGE SCALE GENOMIC DNA]</scope>
    <source>
        <strain evidence="2 3">CBS 83496</strain>
    </source>
</reference>
<dbReference type="VEuPathDB" id="FungiDB:PV07_07700"/>
<evidence type="ECO:0000313" key="3">
    <source>
        <dbReference type="Proteomes" id="UP000054466"/>
    </source>
</evidence>
<evidence type="ECO:0000313" key="2">
    <source>
        <dbReference type="EMBL" id="KIW28008.1"/>
    </source>
</evidence>
<dbReference type="AlphaFoldDB" id="A0A0D2CAG1"/>
<keyword evidence="3" id="KW-1185">Reference proteome</keyword>
<feature type="compositionally biased region" description="Basic and acidic residues" evidence="1">
    <location>
        <begin position="16"/>
        <end position="27"/>
    </location>
</feature>
<dbReference type="EMBL" id="KN847043">
    <property type="protein sequence ID" value="KIW28008.1"/>
    <property type="molecule type" value="Genomic_DNA"/>
</dbReference>
<dbReference type="Proteomes" id="UP000054466">
    <property type="component" value="Unassembled WGS sequence"/>
</dbReference>
<proteinExistence type="predicted"/>
<dbReference type="GeneID" id="27346894"/>
<protein>
    <submittedName>
        <fullName evidence="2">Uncharacterized protein</fullName>
    </submittedName>
</protein>
<name>A0A0D2CAG1_9EURO</name>
<dbReference type="HOGENOM" id="CLU_1390072_0_0_1"/>
<organism evidence="2 3">
    <name type="scientific">Cladophialophora immunda</name>
    <dbReference type="NCBI Taxonomy" id="569365"/>
    <lineage>
        <taxon>Eukaryota</taxon>
        <taxon>Fungi</taxon>
        <taxon>Dikarya</taxon>
        <taxon>Ascomycota</taxon>
        <taxon>Pezizomycotina</taxon>
        <taxon>Eurotiomycetes</taxon>
        <taxon>Chaetothyriomycetidae</taxon>
        <taxon>Chaetothyriales</taxon>
        <taxon>Herpotrichiellaceae</taxon>
        <taxon>Cladophialophora</taxon>
    </lineage>
</organism>